<keyword evidence="3" id="KW-1185">Reference proteome</keyword>
<dbReference type="GeneID" id="5891572"/>
<dbReference type="CDD" id="cd14947">
    <property type="entry name" value="NBR1_like"/>
    <property type="match status" value="1"/>
</dbReference>
<proteinExistence type="predicted"/>
<dbReference type="Gene3D" id="2.60.40.10">
    <property type="entry name" value="Immunoglobulins"/>
    <property type="match status" value="1"/>
</dbReference>
<dbReference type="CDD" id="cd14349">
    <property type="entry name" value="UBA_CF106"/>
    <property type="match status" value="1"/>
</dbReference>
<dbReference type="Pfam" id="PF16158">
    <property type="entry name" value="N_BRCA1_IG"/>
    <property type="match status" value="1"/>
</dbReference>
<evidence type="ECO:0000259" key="1">
    <source>
        <dbReference type="Pfam" id="PF16158"/>
    </source>
</evidence>
<gene>
    <name evidence="2" type="ORF">MONBRDRAFT_25871</name>
</gene>
<reference evidence="2 3" key="1">
    <citation type="journal article" date="2008" name="Nature">
        <title>The genome of the choanoflagellate Monosiga brevicollis and the origin of metazoans.</title>
        <authorList>
            <consortium name="JGI Sequencing"/>
            <person name="King N."/>
            <person name="Westbrook M.J."/>
            <person name="Young S.L."/>
            <person name="Kuo A."/>
            <person name="Abedin M."/>
            <person name="Chapman J."/>
            <person name="Fairclough S."/>
            <person name="Hellsten U."/>
            <person name="Isogai Y."/>
            <person name="Letunic I."/>
            <person name="Marr M."/>
            <person name="Pincus D."/>
            <person name="Putnam N."/>
            <person name="Rokas A."/>
            <person name="Wright K.J."/>
            <person name="Zuzow R."/>
            <person name="Dirks W."/>
            <person name="Good M."/>
            <person name="Goodstein D."/>
            <person name="Lemons D."/>
            <person name="Li W."/>
            <person name="Lyons J.B."/>
            <person name="Morris A."/>
            <person name="Nichols S."/>
            <person name="Richter D.J."/>
            <person name="Salamov A."/>
            <person name="Bork P."/>
            <person name="Lim W.A."/>
            <person name="Manning G."/>
            <person name="Miller W.T."/>
            <person name="McGinnis W."/>
            <person name="Shapiro H."/>
            <person name="Tjian R."/>
            <person name="Grigoriev I.V."/>
            <person name="Rokhsar D."/>
        </authorList>
    </citation>
    <scope>NUCLEOTIDE SEQUENCE [LARGE SCALE GENOMIC DNA]</scope>
    <source>
        <strain evidence="3">MX1 / ATCC 50154</strain>
    </source>
</reference>
<dbReference type="STRING" id="81824.A9V0Q4"/>
<evidence type="ECO:0000313" key="3">
    <source>
        <dbReference type="Proteomes" id="UP000001357"/>
    </source>
</evidence>
<dbReference type="EMBL" id="CH991553">
    <property type="protein sequence ID" value="EDQ88793.1"/>
    <property type="molecule type" value="Genomic_DNA"/>
</dbReference>
<dbReference type="KEGG" id="mbr:MONBRDRAFT_25871"/>
<dbReference type="AlphaFoldDB" id="A9V0Q4"/>
<feature type="domain" description="Nbr1 FW" evidence="1">
    <location>
        <begin position="81"/>
        <end position="165"/>
    </location>
</feature>
<dbReference type="InterPro" id="IPR013783">
    <property type="entry name" value="Ig-like_fold"/>
</dbReference>
<dbReference type="Proteomes" id="UP000001357">
    <property type="component" value="Unassembled WGS sequence"/>
</dbReference>
<dbReference type="InterPro" id="IPR009060">
    <property type="entry name" value="UBA-like_sf"/>
</dbReference>
<dbReference type="PANTHER" id="PTHR20930:SF0">
    <property type="entry name" value="PROTEIN ILRUN"/>
    <property type="match status" value="1"/>
</dbReference>
<dbReference type="InterPro" id="IPR039517">
    <property type="entry name" value="C6orf106_UBA-like"/>
</dbReference>
<dbReference type="FunCoup" id="A9V0Q4">
    <property type="interactions" value="794"/>
</dbReference>
<protein>
    <recommendedName>
        <fullName evidence="1">Nbr1 FW domain-containing protein</fullName>
    </recommendedName>
</protein>
<dbReference type="InParanoid" id="A9V0Q4"/>
<dbReference type="RefSeq" id="XP_001746406.1">
    <property type="nucleotide sequence ID" value="XM_001746354.1"/>
</dbReference>
<dbReference type="OMA" id="HWQGSPN"/>
<organism evidence="2 3">
    <name type="scientific">Monosiga brevicollis</name>
    <name type="common">Choanoflagellate</name>
    <dbReference type="NCBI Taxonomy" id="81824"/>
    <lineage>
        <taxon>Eukaryota</taxon>
        <taxon>Choanoflagellata</taxon>
        <taxon>Craspedida</taxon>
        <taxon>Salpingoecidae</taxon>
        <taxon>Monosiga</taxon>
    </lineage>
</organism>
<dbReference type="Gene3D" id="1.10.8.10">
    <property type="entry name" value="DNA helicase RuvA subunit, C-terminal domain"/>
    <property type="match status" value="1"/>
</dbReference>
<dbReference type="SUPFAM" id="SSF46934">
    <property type="entry name" value="UBA-like"/>
    <property type="match status" value="1"/>
</dbReference>
<dbReference type="eggNOG" id="KOG4351">
    <property type="taxonomic scope" value="Eukaryota"/>
</dbReference>
<dbReference type="PANTHER" id="PTHR20930">
    <property type="entry name" value="OVARIAN CARCINOMA ANTIGEN CA125-RELATED"/>
    <property type="match status" value="1"/>
</dbReference>
<dbReference type="InterPro" id="IPR032350">
    <property type="entry name" value="Nbr1_FW"/>
</dbReference>
<sequence length="295" mass="31367">MSADDLVNMMQSMGTDDPSALVQRFCQLVPGMSQEAATFFLEANSWNLEAAVVSFFDQGGANAVNAAMGPQPSAELVCDVTFGDGEAVPPGFVFEKTWRLVNNGPIAWPPSTQLELVQGPRMHQAPVIHVPALDPGATCDLTVPMKSPQEAGEYAVAYRLCYINGGVQDKLNSRLTFGISSRQYFGDQIWVVITVAEGGTLPLLQKMNATHFGAESSAQSESGSMAPVFTYPSQSGSSGSAAAGIGANMHAPTFQMASPQNWNLSQHVFGSSARAFEQTYNQQQPGAGSDDMDTL</sequence>
<evidence type="ECO:0000313" key="2">
    <source>
        <dbReference type="EMBL" id="EDQ88793.1"/>
    </source>
</evidence>
<name>A9V0Q4_MONBE</name>
<accession>A9V0Q4</accession>
<dbReference type="Pfam" id="PF14555">
    <property type="entry name" value="UBA_4"/>
    <property type="match status" value="1"/>
</dbReference>